<proteinExistence type="predicted"/>
<reference evidence="3" key="1">
    <citation type="submission" date="2016-10" db="EMBL/GenBank/DDBJ databases">
        <authorList>
            <person name="Varghese N."/>
            <person name="Submissions S."/>
        </authorList>
    </citation>
    <scope>NUCLEOTIDE SEQUENCE [LARGE SCALE GENOMIC DNA]</scope>
    <source>
        <strain evidence="3">CGMCC 4.578</strain>
    </source>
</reference>
<feature type="transmembrane region" description="Helical" evidence="1">
    <location>
        <begin position="80"/>
        <end position="100"/>
    </location>
</feature>
<feature type="transmembrane region" description="Helical" evidence="1">
    <location>
        <begin position="54"/>
        <end position="74"/>
    </location>
</feature>
<dbReference type="EMBL" id="FOFT01000002">
    <property type="protein sequence ID" value="SEQ56178.1"/>
    <property type="molecule type" value="Genomic_DNA"/>
</dbReference>
<dbReference type="InterPro" id="IPR046492">
    <property type="entry name" value="DUF6585"/>
</dbReference>
<keyword evidence="1" id="KW-0472">Membrane</keyword>
<organism evidence="2 3">
    <name type="scientific">Lentzea flaviverrucosa</name>
    <dbReference type="NCBI Taxonomy" id="200379"/>
    <lineage>
        <taxon>Bacteria</taxon>
        <taxon>Bacillati</taxon>
        <taxon>Actinomycetota</taxon>
        <taxon>Actinomycetes</taxon>
        <taxon>Pseudonocardiales</taxon>
        <taxon>Pseudonocardiaceae</taxon>
        <taxon>Lentzea</taxon>
    </lineage>
</organism>
<dbReference type="OrthoDB" id="4832786at2"/>
<sequence>MSIQFLGNHAIPPEVTVAASNRGLGQAKAVHRVPHRIGTEEEAAKEKGADRLKAVLVLAAAATPLTIGLLLWWATEIPGLGIGVAVVLVLVGWGASVHYMDRDDDEGNEDRERVYVFSEGFALPPRDGAPARAFTWDEVEAIHRFVTDNYVAGRLVITVHSYRLVLADGELVVFRGTEQPDEVSTTEVLQLGPLLQEKIFERRLPPAVEAINAGRTVTFGPLALSATGITTPGGLAPWDTVRDLSTSAGHVVIAAGGRPGSYAIGDIPNFEVFWTLAQNLHAQN</sequence>
<accession>A0A1H9H1Q5</accession>
<dbReference type="RefSeq" id="WP_090064243.1">
    <property type="nucleotide sequence ID" value="NZ_FOFT01000002.1"/>
</dbReference>
<evidence type="ECO:0000313" key="2">
    <source>
        <dbReference type="EMBL" id="SEQ56178.1"/>
    </source>
</evidence>
<gene>
    <name evidence="2" type="ORF">SAMN05216195_102735</name>
</gene>
<dbReference type="AlphaFoldDB" id="A0A1H9H1Q5"/>
<name>A0A1H9H1Q5_9PSEU</name>
<protein>
    <submittedName>
        <fullName evidence="2">Uncharacterized protein</fullName>
    </submittedName>
</protein>
<evidence type="ECO:0000313" key="3">
    <source>
        <dbReference type="Proteomes" id="UP000199028"/>
    </source>
</evidence>
<dbReference type="Pfam" id="PF20226">
    <property type="entry name" value="DUF6585"/>
    <property type="match status" value="1"/>
</dbReference>
<keyword evidence="3" id="KW-1185">Reference proteome</keyword>
<keyword evidence="1" id="KW-1133">Transmembrane helix</keyword>
<keyword evidence="1" id="KW-0812">Transmembrane</keyword>
<dbReference type="Proteomes" id="UP000199028">
    <property type="component" value="Unassembled WGS sequence"/>
</dbReference>
<evidence type="ECO:0000256" key="1">
    <source>
        <dbReference type="SAM" id="Phobius"/>
    </source>
</evidence>